<keyword evidence="3" id="KW-0677">Repeat</keyword>
<dbReference type="InterPro" id="IPR003593">
    <property type="entry name" value="AAA+_ATPase"/>
</dbReference>
<dbReference type="Pfam" id="PF00005">
    <property type="entry name" value="ABC_tran"/>
    <property type="match status" value="2"/>
</dbReference>
<keyword evidence="5 7" id="KW-0067">ATP-binding</keyword>
<evidence type="ECO:0000313" key="7">
    <source>
        <dbReference type="EMBL" id="SLN64475.1"/>
    </source>
</evidence>
<feature type="domain" description="ABC transporter" evidence="6">
    <location>
        <begin position="3"/>
        <end position="243"/>
    </location>
</feature>
<reference evidence="7 8" key="1">
    <citation type="submission" date="2017-03" db="EMBL/GenBank/DDBJ databases">
        <authorList>
            <person name="Afonso C.L."/>
            <person name="Miller P.J."/>
            <person name="Scott M.A."/>
            <person name="Spackman E."/>
            <person name="Goraichik I."/>
            <person name="Dimitrov K.M."/>
            <person name="Suarez D.L."/>
            <person name="Swayne D.E."/>
        </authorList>
    </citation>
    <scope>NUCLEOTIDE SEQUENCE [LARGE SCALE GENOMIC DNA]</scope>
    <source>
        <strain evidence="7 8">CECT 7023</strain>
    </source>
</reference>
<dbReference type="AlphaFoldDB" id="A0A1Y5TKY3"/>
<dbReference type="Gene3D" id="3.40.50.300">
    <property type="entry name" value="P-loop containing nucleotide triphosphate hydrolases"/>
    <property type="match status" value="2"/>
</dbReference>
<dbReference type="CDD" id="cd03216">
    <property type="entry name" value="ABC_Carb_Monos_I"/>
    <property type="match status" value="1"/>
</dbReference>
<feature type="domain" description="ABC transporter" evidence="6">
    <location>
        <begin position="253"/>
        <end position="497"/>
    </location>
</feature>
<dbReference type="InterPro" id="IPR003439">
    <property type="entry name" value="ABC_transporter-like_ATP-bd"/>
</dbReference>
<proteinExistence type="predicted"/>
<dbReference type="SMART" id="SM00382">
    <property type="entry name" value="AAA"/>
    <property type="match status" value="1"/>
</dbReference>
<dbReference type="OrthoDB" id="9805029at2"/>
<dbReference type="EMBL" id="FWFZ01000017">
    <property type="protein sequence ID" value="SLN64475.1"/>
    <property type="molecule type" value="Genomic_DNA"/>
</dbReference>
<gene>
    <name evidence="7" type="primary">mglA_4</name>
    <name evidence="7" type="ORF">ROA7023_03018</name>
</gene>
<keyword evidence="4" id="KW-0547">Nucleotide-binding</keyword>
<dbReference type="InterPro" id="IPR017871">
    <property type="entry name" value="ABC_transporter-like_CS"/>
</dbReference>
<dbReference type="GO" id="GO:0016887">
    <property type="term" value="F:ATP hydrolysis activity"/>
    <property type="evidence" value="ECO:0007669"/>
    <property type="project" value="InterPro"/>
</dbReference>
<name>A0A1Y5TKY3_9RHOB</name>
<accession>A0A1Y5TKY3</accession>
<dbReference type="PANTHER" id="PTHR43790">
    <property type="entry name" value="CARBOHYDRATE TRANSPORT ATP-BINDING PROTEIN MG119-RELATED"/>
    <property type="match status" value="1"/>
</dbReference>
<dbReference type="PROSITE" id="PS50893">
    <property type="entry name" value="ABC_TRANSPORTER_2"/>
    <property type="match status" value="2"/>
</dbReference>
<evidence type="ECO:0000256" key="5">
    <source>
        <dbReference type="ARBA" id="ARBA00022840"/>
    </source>
</evidence>
<dbReference type="InterPro" id="IPR050107">
    <property type="entry name" value="ABC_carbohydrate_import_ATPase"/>
</dbReference>
<dbReference type="RefSeq" id="WP_159458538.1">
    <property type="nucleotide sequence ID" value="NZ_FWFZ01000017.1"/>
</dbReference>
<dbReference type="EC" id="3.6.3.17" evidence="7"/>
<protein>
    <submittedName>
        <fullName evidence="7">Galactose/methyl galactoside import ATP-binding protein MglA</fullName>
        <ecNumber evidence="7">3.6.3.17</ecNumber>
    </submittedName>
</protein>
<evidence type="ECO:0000256" key="2">
    <source>
        <dbReference type="ARBA" id="ARBA00022597"/>
    </source>
</evidence>
<evidence type="ECO:0000256" key="1">
    <source>
        <dbReference type="ARBA" id="ARBA00022448"/>
    </source>
</evidence>
<keyword evidence="1" id="KW-0813">Transport</keyword>
<sequence>MLLTMQGIDKSFGPNKVLDQVNFDVDEAEIVALLGANGAGKSTLMKIMTGIYGKDAGKMAIAGKVVDIREPTDAMRNGIRLVPQELQVLRDLSVAENIFLGAIPASGDKPLSRINRSELNRRAREILADLGLDDMDVTAPLSRFSISRQRLVEIARALAGDARILVMDEPTASLSAPECAQLFAIMRRLKTRGVSIIFISHFLDQVFEICDRIEVLRDGANAGTFVTAETTHHDVLTAMLGRELSDLFPPFAAAPGEIAFRAEALQAPPRIDRVSFAVRKGEIHGVFGLIGSGIEELGKLLFGIQAPQSGRLELFGKPFAPRSVPEAIGAGVGFVSGERKSEGIVPDMTLRDNVTLPYLGRHTTGPRMSVASQTTYARKWIDALGVRTEGAEQKISGLSGGNQQKICIGRWLVDDLRVLILEEPTRGVDLGARKDIYAHLRRLSDAGLSIIVISSDAEEIGGLADTSSVLIAGSVAATFDAPTDATTLMATATRSAAA</sequence>
<dbReference type="PROSITE" id="PS00211">
    <property type="entry name" value="ABC_TRANSPORTER_1"/>
    <property type="match status" value="1"/>
</dbReference>
<dbReference type="InterPro" id="IPR027417">
    <property type="entry name" value="P-loop_NTPase"/>
</dbReference>
<organism evidence="7 8">
    <name type="scientific">Roseisalinus antarcticus</name>
    <dbReference type="NCBI Taxonomy" id="254357"/>
    <lineage>
        <taxon>Bacteria</taxon>
        <taxon>Pseudomonadati</taxon>
        <taxon>Pseudomonadota</taxon>
        <taxon>Alphaproteobacteria</taxon>
        <taxon>Rhodobacterales</taxon>
        <taxon>Roseobacteraceae</taxon>
        <taxon>Roseisalinus</taxon>
    </lineage>
</organism>
<keyword evidence="7" id="KW-0378">Hydrolase</keyword>
<dbReference type="PANTHER" id="PTHR43790:SF9">
    <property type="entry name" value="GALACTOFURANOSE TRANSPORTER ATP-BINDING PROTEIN YTFR"/>
    <property type="match status" value="1"/>
</dbReference>
<dbReference type="SUPFAM" id="SSF52540">
    <property type="entry name" value="P-loop containing nucleoside triphosphate hydrolases"/>
    <property type="match status" value="2"/>
</dbReference>
<dbReference type="Proteomes" id="UP000193900">
    <property type="component" value="Unassembled WGS sequence"/>
</dbReference>
<evidence type="ECO:0000256" key="3">
    <source>
        <dbReference type="ARBA" id="ARBA00022737"/>
    </source>
</evidence>
<evidence type="ECO:0000259" key="6">
    <source>
        <dbReference type="PROSITE" id="PS50893"/>
    </source>
</evidence>
<evidence type="ECO:0000256" key="4">
    <source>
        <dbReference type="ARBA" id="ARBA00022741"/>
    </source>
</evidence>
<keyword evidence="2" id="KW-0762">Sugar transport</keyword>
<keyword evidence="8" id="KW-1185">Reference proteome</keyword>
<dbReference type="GO" id="GO:0005524">
    <property type="term" value="F:ATP binding"/>
    <property type="evidence" value="ECO:0007669"/>
    <property type="project" value="UniProtKB-KW"/>
</dbReference>
<evidence type="ECO:0000313" key="8">
    <source>
        <dbReference type="Proteomes" id="UP000193900"/>
    </source>
</evidence>
<dbReference type="CDD" id="cd03215">
    <property type="entry name" value="ABC_Carb_Monos_II"/>
    <property type="match status" value="1"/>
</dbReference>